<evidence type="ECO:0000313" key="1">
    <source>
        <dbReference type="EMBL" id="NKX55078.1"/>
    </source>
</evidence>
<organism evidence="1 2">
    <name type="scientific">Arthrobacter mobilis</name>
    <dbReference type="NCBI Taxonomy" id="2724944"/>
    <lineage>
        <taxon>Bacteria</taxon>
        <taxon>Bacillati</taxon>
        <taxon>Actinomycetota</taxon>
        <taxon>Actinomycetes</taxon>
        <taxon>Micrococcales</taxon>
        <taxon>Micrococcaceae</taxon>
        <taxon>Arthrobacter</taxon>
    </lineage>
</organism>
<name>A0A7X6HDE9_9MICC</name>
<dbReference type="Proteomes" id="UP000544090">
    <property type="component" value="Unassembled WGS sequence"/>
</dbReference>
<proteinExistence type="predicted"/>
<evidence type="ECO:0000313" key="2">
    <source>
        <dbReference type="Proteomes" id="UP000544090"/>
    </source>
</evidence>
<dbReference type="AlphaFoldDB" id="A0A7X6HDE9"/>
<sequence>MNVPAPGRRHPGRKLRLQLAAAAVLWLAACGQPGGTGRACTEIAALRGVSLTVAADTAAAVRSVQLRLCQQGRCTTAEPRLFPGSTAVGGQCAPASGPGSADAERPCSATMSPDGTLAGFAEVPALAAGPVQVSAAVTAPDGSRRTYGPLSAEAALAYPNGPQCPGAAPQLALLLGPAGLQPSPAPQAGR</sequence>
<comment type="caution">
    <text evidence="1">The sequence shown here is derived from an EMBL/GenBank/DDBJ whole genome shotgun (WGS) entry which is preliminary data.</text>
</comment>
<accession>A0A7X6HDE9</accession>
<reference evidence="1 2" key="1">
    <citation type="submission" date="2020-04" db="EMBL/GenBank/DDBJ databases">
        <title>Arthrobacter sp. nov.</title>
        <authorList>
            <person name="Liu S."/>
        </authorList>
    </citation>
    <scope>NUCLEOTIDE SEQUENCE [LARGE SCALE GENOMIC DNA]</scope>
    <source>
        <strain evidence="1 2">E918</strain>
    </source>
</reference>
<protein>
    <submittedName>
        <fullName evidence="1">Uncharacterized protein</fullName>
    </submittedName>
</protein>
<keyword evidence="2" id="KW-1185">Reference proteome</keyword>
<gene>
    <name evidence="1" type="ORF">HGG74_11105</name>
</gene>
<dbReference type="RefSeq" id="WP_168486408.1">
    <property type="nucleotide sequence ID" value="NZ_JAAZSQ010000009.1"/>
</dbReference>
<dbReference type="EMBL" id="JAAZSQ010000009">
    <property type="protein sequence ID" value="NKX55078.1"/>
    <property type="molecule type" value="Genomic_DNA"/>
</dbReference>